<sequence length="446" mass="51206">MNNFTIVIASITSFCSINGIRNACRNPQGFCFLNYVVNYRPSNNFLNRTGYYATPEDEEPLDSRFQLEELEKENIQYIDKGDFVENATEAQDNTQEEYIDMNRINQFQDVDQSPEDEILSSIDSNPIVHESGDRPIISGHGMDMEFKVENYEINSTCGRLNEWHSSWDPATKVMSFFPILIDEYSLHPSPLQIGFEEPIRFRGKHVESTFNSLLETIQNPNNPDERTREIFGICFLNPTSGQLAPLAVYAELLNKEVHVQGTSESLIVTGRVLGRVMISRVLLEEPFIKAQITPIEDRPGLREPASVAKIIDEITNLHNQCNAHEIAMMNILEQPYAIEKIKQRPDLHDLIDARMNSLGIDLNTHQQAFAQIAAYCGFEWHLTASERYDALTMQDSEARLVYVRDNLRMKLRQLQLLKSAPREQLEDMIEKLKNIDAPRDELYNPT</sequence>
<evidence type="ECO:0000313" key="2">
    <source>
        <dbReference type="Proteomes" id="UP001214638"/>
    </source>
</evidence>
<organism evidence="1 2">
    <name type="scientific">Babesia duncani</name>
    <dbReference type="NCBI Taxonomy" id="323732"/>
    <lineage>
        <taxon>Eukaryota</taxon>
        <taxon>Sar</taxon>
        <taxon>Alveolata</taxon>
        <taxon>Apicomplexa</taxon>
        <taxon>Aconoidasida</taxon>
        <taxon>Piroplasmida</taxon>
        <taxon>Babesiidae</taxon>
        <taxon>Babesia</taxon>
    </lineage>
</organism>
<evidence type="ECO:0000313" key="1">
    <source>
        <dbReference type="EMBL" id="KAK2197376.1"/>
    </source>
</evidence>
<keyword evidence="2" id="KW-1185">Reference proteome</keyword>
<evidence type="ECO:0008006" key="3">
    <source>
        <dbReference type="Google" id="ProtNLM"/>
    </source>
</evidence>
<accession>A0AAD9PMP9</accession>
<protein>
    <recommendedName>
        <fullName evidence="3">Lon N-terminal domain-containing protein</fullName>
    </recommendedName>
</protein>
<name>A0AAD9PMP9_9APIC</name>
<dbReference type="AlphaFoldDB" id="A0AAD9PMP9"/>
<proteinExistence type="predicted"/>
<dbReference type="EMBL" id="JALLKP010000001">
    <property type="protein sequence ID" value="KAK2197376.1"/>
    <property type="molecule type" value="Genomic_DNA"/>
</dbReference>
<dbReference type="GeneID" id="94334673"/>
<dbReference type="Proteomes" id="UP001214638">
    <property type="component" value="Unassembled WGS sequence"/>
</dbReference>
<dbReference type="RefSeq" id="XP_067804218.1">
    <property type="nucleotide sequence ID" value="XM_067945427.1"/>
</dbReference>
<reference evidence="1" key="1">
    <citation type="journal article" date="2023" name="Nat. Microbiol.">
        <title>Babesia duncani multi-omics identifies virulence factors and drug targets.</title>
        <authorList>
            <person name="Singh P."/>
            <person name="Lonardi S."/>
            <person name="Liang Q."/>
            <person name="Vydyam P."/>
            <person name="Khabirova E."/>
            <person name="Fang T."/>
            <person name="Gihaz S."/>
            <person name="Thekkiniath J."/>
            <person name="Munshi M."/>
            <person name="Abel S."/>
            <person name="Ciampossin L."/>
            <person name="Batugedara G."/>
            <person name="Gupta M."/>
            <person name="Lu X.M."/>
            <person name="Lenz T."/>
            <person name="Chakravarty S."/>
            <person name="Cornillot E."/>
            <person name="Hu Y."/>
            <person name="Ma W."/>
            <person name="Gonzalez L.M."/>
            <person name="Sanchez S."/>
            <person name="Estrada K."/>
            <person name="Sanchez-Flores A."/>
            <person name="Montero E."/>
            <person name="Harb O.S."/>
            <person name="Le Roch K.G."/>
            <person name="Mamoun C.B."/>
        </authorList>
    </citation>
    <scope>NUCLEOTIDE SEQUENCE</scope>
    <source>
        <strain evidence="1">WA1</strain>
    </source>
</reference>
<gene>
    <name evidence="1" type="ORF">BdWA1_000375</name>
</gene>
<comment type="caution">
    <text evidence="1">The sequence shown here is derived from an EMBL/GenBank/DDBJ whole genome shotgun (WGS) entry which is preliminary data.</text>
</comment>
<dbReference type="KEGG" id="bdw:94334673"/>